<dbReference type="Proteomes" id="UP000298325">
    <property type="component" value="Unassembled WGS sequence"/>
</dbReference>
<dbReference type="AlphaFoldDB" id="A0A4Z1BG00"/>
<feature type="region of interest" description="Disordered" evidence="1">
    <location>
        <begin position="94"/>
        <end position="137"/>
    </location>
</feature>
<evidence type="ECO:0000259" key="3">
    <source>
        <dbReference type="Pfam" id="PF01471"/>
    </source>
</evidence>
<comment type="caution">
    <text evidence="4">The sequence shown here is derived from an EMBL/GenBank/DDBJ whole genome shotgun (WGS) entry which is preliminary data.</text>
</comment>
<keyword evidence="2" id="KW-0732">Signal</keyword>
<dbReference type="Gene3D" id="1.10.101.10">
    <property type="entry name" value="PGBD-like superfamily/PGBD"/>
    <property type="match status" value="1"/>
</dbReference>
<feature type="compositionally biased region" description="Acidic residues" evidence="1">
    <location>
        <begin position="112"/>
        <end position="137"/>
    </location>
</feature>
<proteinExistence type="predicted"/>
<organism evidence="4 5">
    <name type="scientific">Marinobacter confluentis</name>
    <dbReference type="NCBI Taxonomy" id="1697557"/>
    <lineage>
        <taxon>Bacteria</taxon>
        <taxon>Pseudomonadati</taxon>
        <taxon>Pseudomonadota</taxon>
        <taxon>Gammaproteobacteria</taxon>
        <taxon>Pseudomonadales</taxon>
        <taxon>Marinobacteraceae</taxon>
        <taxon>Marinobacter</taxon>
    </lineage>
</organism>
<protein>
    <submittedName>
        <fullName evidence="4">Peptidoglycan-binding protein</fullName>
    </submittedName>
</protein>
<gene>
    <name evidence="4" type="ORF">E5Q11_16505</name>
</gene>
<dbReference type="OrthoDB" id="6372160at2"/>
<accession>A0A4Z1BG00</accession>
<name>A0A4Z1BG00_9GAMM</name>
<dbReference type="InterPro" id="IPR002477">
    <property type="entry name" value="Peptidoglycan-bd-like"/>
</dbReference>
<dbReference type="SUPFAM" id="SSF47090">
    <property type="entry name" value="PGBD-like"/>
    <property type="match status" value="1"/>
</dbReference>
<evidence type="ECO:0000313" key="4">
    <source>
        <dbReference type="EMBL" id="TGN38176.1"/>
    </source>
</evidence>
<feature type="domain" description="Peptidoglycan binding-like" evidence="3">
    <location>
        <begin position="31"/>
        <end position="85"/>
    </location>
</feature>
<evidence type="ECO:0000256" key="2">
    <source>
        <dbReference type="SAM" id="SignalP"/>
    </source>
</evidence>
<feature type="compositionally biased region" description="Low complexity" evidence="1">
    <location>
        <begin position="94"/>
        <end position="111"/>
    </location>
</feature>
<evidence type="ECO:0000256" key="1">
    <source>
        <dbReference type="SAM" id="MobiDB-lite"/>
    </source>
</evidence>
<dbReference type="Pfam" id="PF01471">
    <property type="entry name" value="PG_binding_1"/>
    <property type="match status" value="1"/>
</dbReference>
<dbReference type="InterPro" id="IPR036365">
    <property type="entry name" value="PGBD-like_sf"/>
</dbReference>
<feature type="signal peptide" evidence="2">
    <location>
        <begin position="1"/>
        <end position="30"/>
    </location>
</feature>
<keyword evidence="5" id="KW-1185">Reference proteome</keyword>
<dbReference type="EMBL" id="SRPF01000007">
    <property type="protein sequence ID" value="TGN38176.1"/>
    <property type="molecule type" value="Genomic_DNA"/>
</dbReference>
<dbReference type="InterPro" id="IPR036366">
    <property type="entry name" value="PGBDSf"/>
</dbReference>
<dbReference type="RefSeq" id="WP_135804556.1">
    <property type="nucleotide sequence ID" value="NZ_SRPF01000007.1"/>
</dbReference>
<sequence>MNRLTRFRSQLAAAVVAGSLALAAAPSAMANDTIALKNALYGAGYDITNVSPQMDDATRSALEQFQRDNGLTASGTLDDATKKALGMVSVQVAAAPQASAQDSQTAAASAEPEPEPEAEAASEDDVEEDDDGGWSFF</sequence>
<feature type="chain" id="PRO_5021446299" evidence="2">
    <location>
        <begin position="31"/>
        <end position="137"/>
    </location>
</feature>
<evidence type="ECO:0000313" key="5">
    <source>
        <dbReference type="Proteomes" id="UP000298325"/>
    </source>
</evidence>
<reference evidence="4 5" key="1">
    <citation type="submission" date="2019-04" db="EMBL/GenBank/DDBJ databases">
        <authorList>
            <person name="Park S."/>
            <person name="Yoon J.-H."/>
        </authorList>
    </citation>
    <scope>NUCLEOTIDE SEQUENCE [LARGE SCALE GENOMIC DNA]</scope>
    <source>
        <strain evidence="4 5">HJM-18</strain>
    </source>
</reference>